<accession>A0A9X5LS42</accession>
<feature type="transmembrane region" description="Helical" evidence="7">
    <location>
        <begin position="113"/>
        <end position="136"/>
    </location>
</feature>
<evidence type="ECO:0000256" key="3">
    <source>
        <dbReference type="ARBA" id="ARBA00022692"/>
    </source>
</evidence>
<evidence type="ECO:0000313" key="8">
    <source>
        <dbReference type="EMBL" id="OCT42416.1"/>
    </source>
</evidence>
<feature type="transmembrane region" description="Helical" evidence="7">
    <location>
        <begin position="364"/>
        <end position="384"/>
    </location>
</feature>
<evidence type="ECO:0000256" key="6">
    <source>
        <dbReference type="SAM" id="MobiDB-lite"/>
    </source>
</evidence>
<reference evidence="8" key="1">
    <citation type="submission" date="2014-05" db="EMBL/GenBank/DDBJ databases">
        <authorList>
            <person name="Jahns A.C."/>
            <person name="Eilers H."/>
            <person name="Alexeyev O.A."/>
        </authorList>
    </citation>
    <scope>NUCLEOTIDE SEQUENCE [LARGE SCALE GENOMIC DNA]</scope>
    <source>
        <strain evidence="8">DSM 20700</strain>
    </source>
</reference>
<dbReference type="AlphaFoldDB" id="A0A9X5LS42"/>
<organism evidence="8">
    <name type="scientific">Cutibacterium granulosum DSM 20700</name>
    <dbReference type="NCBI Taxonomy" id="1160719"/>
    <lineage>
        <taxon>Bacteria</taxon>
        <taxon>Bacillati</taxon>
        <taxon>Actinomycetota</taxon>
        <taxon>Actinomycetes</taxon>
        <taxon>Propionibacteriales</taxon>
        <taxon>Propionibacteriaceae</taxon>
        <taxon>Cutibacterium</taxon>
    </lineage>
</organism>
<keyword evidence="4 7" id="KW-1133">Transmembrane helix</keyword>
<keyword evidence="5 7" id="KW-0472">Membrane</keyword>
<feature type="compositionally biased region" description="Polar residues" evidence="6">
    <location>
        <begin position="1"/>
        <end position="11"/>
    </location>
</feature>
<sequence length="462" mass="50124">MNSSSETTPASENPDEASMTAPSSEKKSGFKAFLGRHEFLSSVLKVISGTGVAQLVAIIAVLIVTHKVDPVDWGIYSAVYATAGFVIPVAALRYDMAIVLPRDDGEARAIFNLATRINVIVSLLATIIMVPLGGYLAGLLDAPAGTRWWMLAVGGFIFTYCQYNIANFWANRRKQFGVIGTNAVWKQTVAGAGRIGSAFAGLGAGGQIVAVILGQMAGLNNFRRRLGKDVVEVRAADIPTRTLMKRYRKMPLLTAPNAIVDAIRLQGIPWSMGIHYSGAAMGLFTMAWQLMQVPAAVINQAMSQVFYQKLSVTDAGHMFSMVRRSIVRSFLVGIIPFGLLYLLVPPILPLLMGASYRPVADLAVALVPWLFLNFVTSPVSNLFIVTRNNGIALIFAIIYAVIPLTYLSRAHGAIIHTVSMMSWMQTGLLVCYIVLALIVAWNFDRKHANDLQPTAESDDSAK</sequence>
<dbReference type="InterPro" id="IPR050833">
    <property type="entry name" value="Poly_Biosynth_Transport"/>
</dbReference>
<feature type="transmembrane region" description="Helical" evidence="7">
    <location>
        <begin position="75"/>
        <end position="92"/>
    </location>
</feature>
<feature type="transmembrane region" description="Helical" evidence="7">
    <location>
        <begin position="326"/>
        <end position="344"/>
    </location>
</feature>
<dbReference type="PANTHER" id="PTHR30250">
    <property type="entry name" value="PST FAMILY PREDICTED COLANIC ACID TRANSPORTER"/>
    <property type="match status" value="1"/>
</dbReference>
<keyword evidence="3 7" id="KW-0812">Transmembrane</keyword>
<evidence type="ECO:0000256" key="2">
    <source>
        <dbReference type="ARBA" id="ARBA00022475"/>
    </source>
</evidence>
<feature type="region of interest" description="Disordered" evidence="6">
    <location>
        <begin position="1"/>
        <end position="23"/>
    </location>
</feature>
<comment type="caution">
    <text evidence="8">The sequence shown here is derived from an EMBL/GenBank/DDBJ whole genome shotgun (WGS) entry which is preliminary data.</text>
</comment>
<evidence type="ECO:0000256" key="1">
    <source>
        <dbReference type="ARBA" id="ARBA00004651"/>
    </source>
</evidence>
<proteinExistence type="predicted"/>
<protein>
    <submittedName>
        <fullName evidence="8">RfbX</fullName>
    </submittedName>
</protein>
<dbReference type="Pfam" id="PF13440">
    <property type="entry name" value="Polysacc_synt_3"/>
    <property type="match status" value="1"/>
</dbReference>
<feature type="transmembrane region" description="Helical" evidence="7">
    <location>
        <begin position="148"/>
        <end position="166"/>
    </location>
</feature>
<comment type="subcellular location">
    <subcellularLocation>
        <location evidence="1">Cell membrane</location>
        <topology evidence="1">Multi-pass membrane protein</topology>
    </subcellularLocation>
</comment>
<keyword evidence="2" id="KW-1003">Cell membrane</keyword>
<dbReference type="GO" id="GO:0005886">
    <property type="term" value="C:plasma membrane"/>
    <property type="evidence" value="ECO:0007669"/>
    <property type="project" value="UniProtKB-SubCell"/>
</dbReference>
<dbReference type="PANTHER" id="PTHR30250:SF28">
    <property type="entry name" value="POLYSACCHARIDE BIOSYNTHESIS PROTEIN"/>
    <property type="match status" value="1"/>
</dbReference>
<name>A0A9X5LS42_9ACTN</name>
<dbReference type="EMBL" id="JNBU01000022">
    <property type="protein sequence ID" value="OCT42416.1"/>
    <property type="molecule type" value="Genomic_DNA"/>
</dbReference>
<evidence type="ECO:0000256" key="7">
    <source>
        <dbReference type="SAM" id="Phobius"/>
    </source>
</evidence>
<feature type="transmembrane region" description="Helical" evidence="7">
    <location>
        <begin position="391"/>
        <end position="408"/>
    </location>
</feature>
<evidence type="ECO:0000256" key="4">
    <source>
        <dbReference type="ARBA" id="ARBA00022989"/>
    </source>
</evidence>
<feature type="transmembrane region" description="Helical" evidence="7">
    <location>
        <begin position="420"/>
        <end position="443"/>
    </location>
</feature>
<evidence type="ECO:0000256" key="5">
    <source>
        <dbReference type="ARBA" id="ARBA00023136"/>
    </source>
</evidence>
<gene>
    <name evidence="8" type="ORF">L860_10225</name>
</gene>
<feature type="transmembrane region" description="Helical" evidence="7">
    <location>
        <begin position="43"/>
        <end position="63"/>
    </location>
</feature>